<dbReference type="Proteomes" id="UP000789901">
    <property type="component" value="Unassembled WGS sequence"/>
</dbReference>
<organism evidence="5 6">
    <name type="scientific">Gigaspora margarita</name>
    <dbReference type="NCBI Taxonomy" id="4874"/>
    <lineage>
        <taxon>Eukaryota</taxon>
        <taxon>Fungi</taxon>
        <taxon>Fungi incertae sedis</taxon>
        <taxon>Mucoromycota</taxon>
        <taxon>Glomeromycotina</taxon>
        <taxon>Glomeromycetes</taxon>
        <taxon>Diversisporales</taxon>
        <taxon>Gigasporaceae</taxon>
        <taxon>Gigaspora</taxon>
    </lineage>
</organism>
<evidence type="ECO:0000256" key="2">
    <source>
        <dbReference type="ARBA" id="ARBA00022490"/>
    </source>
</evidence>
<evidence type="ECO:0000259" key="4">
    <source>
        <dbReference type="PROSITE" id="PS51460"/>
    </source>
</evidence>
<keyword evidence="3" id="KW-0206">Cytoskeleton</keyword>
<dbReference type="Gene3D" id="3.30.920.20">
    <property type="entry name" value="Gas2-like domain"/>
    <property type="match status" value="1"/>
</dbReference>
<sequence length="150" mass="17115">MNSDISVQYNNILENSTKKAREYSVLRLLPSSVNNYIPNPDDQLDVELAKIINHCHKRIKVSMIESGKYMFGEIEPKIFNCRMLRSRMIMVRVGGGWKELSNLKQRYIPKSRSFVGSDETESGTVVGQSEGPSALKRISYARKVSRNTNE</sequence>
<comment type="caution">
    <text evidence="5">The sequence shown here is derived from an EMBL/GenBank/DDBJ whole genome shotgun (WGS) entry which is preliminary data.</text>
</comment>
<keyword evidence="6" id="KW-1185">Reference proteome</keyword>
<feature type="domain" description="GAR" evidence="4">
    <location>
        <begin position="35"/>
        <end position="111"/>
    </location>
</feature>
<proteinExistence type="predicted"/>
<evidence type="ECO:0000256" key="3">
    <source>
        <dbReference type="ARBA" id="ARBA00023212"/>
    </source>
</evidence>
<name>A0ABN7VKQ4_GIGMA</name>
<protein>
    <submittedName>
        <fullName evidence="5">21529_t:CDS:1</fullName>
    </submittedName>
</protein>
<evidence type="ECO:0000313" key="5">
    <source>
        <dbReference type="EMBL" id="CAG8781320.1"/>
    </source>
</evidence>
<gene>
    <name evidence="5" type="ORF">GMARGA_LOCUS19767</name>
</gene>
<dbReference type="PROSITE" id="PS51460">
    <property type="entry name" value="GAR"/>
    <property type="match status" value="1"/>
</dbReference>
<keyword evidence="2" id="KW-0963">Cytoplasm</keyword>
<dbReference type="SUPFAM" id="SSF143575">
    <property type="entry name" value="GAS2 domain-like"/>
    <property type="match status" value="1"/>
</dbReference>
<comment type="subcellular location">
    <subcellularLocation>
        <location evidence="1">Cytoplasm</location>
        <location evidence="1">Cytoskeleton</location>
    </subcellularLocation>
</comment>
<dbReference type="EMBL" id="CAJVQB010016759">
    <property type="protein sequence ID" value="CAG8781320.1"/>
    <property type="molecule type" value="Genomic_DNA"/>
</dbReference>
<evidence type="ECO:0000313" key="6">
    <source>
        <dbReference type="Proteomes" id="UP000789901"/>
    </source>
</evidence>
<dbReference type="SMART" id="SM00243">
    <property type="entry name" value="GAS2"/>
    <property type="match status" value="1"/>
</dbReference>
<evidence type="ECO:0000256" key="1">
    <source>
        <dbReference type="ARBA" id="ARBA00004245"/>
    </source>
</evidence>
<accession>A0ABN7VKQ4</accession>
<dbReference type="InterPro" id="IPR003108">
    <property type="entry name" value="GAR_dom"/>
</dbReference>
<reference evidence="5 6" key="1">
    <citation type="submission" date="2021-06" db="EMBL/GenBank/DDBJ databases">
        <authorList>
            <person name="Kallberg Y."/>
            <person name="Tangrot J."/>
            <person name="Rosling A."/>
        </authorList>
    </citation>
    <scope>NUCLEOTIDE SEQUENCE [LARGE SCALE GENOMIC DNA]</scope>
    <source>
        <strain evidence="5 6">120-4 pot B 10/14</strain>
    </source>
</reference>
<dbReference type="Pfam" id="PF02187">
    <property type="entry name" value="GAS2"/>
    <property type="match status" value="1"/>
</dbReference>
<dbReference type="InterPro" id="IPR036534">
    <property type="entry name" value="GAR_dom_sf"/>
</dbReference>